<proteinExistence type="predicted"/>
<reference evidence="2" key="2">
    <citation type="journal article" date="2020" name="Nat. Commun.">
        <title>Large-scale genome sequencing of mycorrhizal fungi provides insights into the early evolution of symbiotic traits.</title>
        <authorList>
            <person name="Miyauchi S."/>
            <person name="Kiss E."/>
            <person name="Kuo A."/>
            <person name="Drula E."/>
            <person name="Kohler A."/>
            <person name="Sanchez-Garcia M."/>
            <person name="Morin E."/>
            <person name="Andreopoulos B."/>
            <person name="Barry K.W."/>
            <person name="Bonito G."/>
            <person name="Buee M."/>
            <person name="Carver A."/>
            <person name="Chen C."/>
            <person name="Cichocki N."/>
            <person name="Clum A."/>
            <person name="Culley D."/>
            <person name="Crous P.W."/>
            <person name="Fauchery L."/>
            <person name="Girlanda M."/>
            <person name="Hayes R.D."/>
            <person name="Keri Z."/>
            <person name="LaButti K."/>
            <person name="Lipzen A."/>
            <person name="Lombard V."/>
            <person name="Magnuson J."/>
            <person name="Maillard F."/>
            <person name="Murat C."/>
            <person name="Nolan M."/>
            <person name="Ohm R.A."/>
            <person name="Pangilinan J."/>
            <person name="Pereira M.F."/>
            <person name="Perotto S."/>
            <person name="Peter M."/>
            <person name="Pfister S."/>
            <person name="Riley R."/>
            <person name="Sitrit Y."/>
            <person name="Stielow J.B."/>
            <person name="Szollosi G."/>
            <person name="Zifcakova L."/>
            <person name="Stursova M."/>
            <person name="Spatafora J.W."/>
            <person name="Tedersoo L."/>
            <person name="Vaario L.M."/>
            <person name="Yamada A."/>
            <person name="Yan M."/>
            <person name="Wang P."/>
            <person name="Xu J."/>
            <person name="Bruns T."/>
            <person name="Baldrian P."/>
            <person name="Vilgalys R."/>
            <person name="Dunand C."/>
            <person name="Henrissat B."/>
            <person name="Grigoriev I.V."/>
            <person name="Hibbett D."/>
            <person name="Nagy L.G."/>
            <person name="Martin F.M."/>
        </authorList>
    </citation>
    <scope>NUCLEOTIDE SEQUENCE</scope>
    <source>
        <strain evidence="2">BED1</strain>
    </source>
</reference>
<feature type="chain" id="PRO_5042265118" evidence="1">
    <location>
        <begin position="22"/>
        <end position="419"/>
    </location>
</feature>
<organism evidence="2 3">
    <name type="scientific">Boletus edulis BED1</name>
    <dbReference type="NCBI Taxonomy" id="1328754"/>
    <lineage>
        <taxon>Eukaryota</taxon>
        <taxon>Fungi</taxon>
        <taxon>Dikarya</taxon>
        <taxon>Basidiomycota</taxon>
        <taxon>Agaricomycotina</taxon>
        <taxon>Agaricomycetes</taxon>
        <taxon>Agaricomycetidae</taxon>
        <taxon>Boletales</taxon>
        <taxon>Boletineae</taxon>
        <taxon>Boletaceae</taxon>
        <taxon>Boletoideae</taxon>
        <taxon>Boletus</taxon>
    </lineage>
</organism>
<sequence length="419" mass="47840">MASYTWLNVVCCRLLFEVSKAPTGTSTTSCTLPVLVHPASRFMAKTCDYCDGESSYGEVKLRRCAGCQKIFHIFDCNPLQPINTAYYLARAVYRDLLPDHPQTCEDYGFNRAVTAEEKTMLFGLYVGLIKFHEIPPKTIHNWRVRGVLVDEIKAAFYKIPEHARGGYFTWFLQNEHIVALAGQPLSEEALHDRTDAILVRAWRFTGGSERDSVEAIRAAIARKSVEEQQCHTLYTLLLSMWHPAPYLDLWIHFGFASCISEQGEMALGGVYQQLIRKCSFKEFCDAYRGGRLLDLFRSKGLQVDDPRGHLRDLLHGPRGCRKSVWFLKRTIVQEDATEASSMERSVTVDYGFMNCRNDTERRQLKQVYKAFFDSHGDPLALHEAAIKGNLYGYLSTVVKGHKDPKFKRLMKNPYPLPDL</sequence>
<evidence type="ECO:0000313" key="3">
    <source>
        <dbReference type="Proteomes" id="UP001194468"/>
    </source>
</evidence>
<feature type="signal peptide" evidence="1">
    <location>
        <begin position="1"/>
        <end position="21"/>
    </location>
</feature>
<gene>
    <name evidence="2" type="ORF">L210DRAFT_3538534</name>
</gene>
<reference evidence="2" key="1">
    <citation type="submission" date="2019-10" db="EMBL/GenBank/DDBJ databases">
        <authorList>
            <consortium name="DOE Joint Genome Institute"/>
            <person name="Kuo A."/>
            <person name="Miyauchi S."/>
            <person name="Kiss E."/>
            <person name="Drula E."/>
            <person name="Kohler A."/>
            <person name="Sanchez-Garcia M."/>
            <person name="Andreopoulos B."/>
            <person name="Barry K.W."/>
            <person name="Bonito G."/>
            <person name="Buee M."/>
            <person name="Carver A."/>
            <person name="Chen C."/>
            <person name="Cichocki N."/>
            <person name="Clum A."/>
            <person name="Culley D."/>
            <person name="Crous P.W."/>
            <person name="Fauchery L."/>
            <person name="Girlanda M."/>
            <person name="Hayes R."/>
            <person name="Keri Z."/>
            <person name="LaButti K."/>
            <person name="Lipzen A."/>
            <person name="Lombard V."/>
            <person name="Magnuson J."/>
            <person name="Maillard F."/>
            <person name="Morin E."/>
            <person name="Murat C."/>
            <person name="Nolan M."/>
            <person name="Ohm R."/>
            <person name="Pangilinan J."/>
            <person name="Pereira M."/>
            <person name="Perotto S."/>
            <person name="Peter M."/>
            <person name="Riley R."/>
            <person name="Sitrit Y."/>
            <person name="Stielow B."/>
            <person name="Szollosi G."/>
            <person name="Zifcakova L."/>
            <person name="Stursova M."/>
            <person name="Spatafora J.W."/>
            <person name="Tedersoo L."/>
            <person name="Vaario L.-M."/>
            <person name="Yamada A."/>
            <person name="Yan M."/>
            <person name="Wang P."/>
            <person name="Xu J."/>
            <person name="Bruns T."/>
            <person name="Baldrian P."/>
            <person name="Vilgalys R."/>
            <person name="Henrissat B."/>
            <person name="Grigoriev I.V."/>
            <person name="Hibbett D."/>
            <person name="Nagy L.G."/>
            <person name="Martin F.M."/>
        </authorList>
    </citation>
    <scope>NUCLEOTIDE SEQUENCE</scope>
    <source>
        <strain evidence="2">BED1</strain>
    </source>
</reference>
<dbReference type="Proteomes" id="UP001194468">
    <property type="component" value="Unassembled WGS sequence"/>
</dbReference>
<dbReference type="EMBL" id="WHUW01000011">
    <property type="protein sequence ID" value="KAF8440852.1"/>
    <property type="molecule type" value="Genomic_DNA"/>
</dbReference>
<accession>A0AAD4GG66</accession>
<evidence type="ECO:0000256" key="1">
    <source>
        <dbReference type="SAM" id="SignalP"/>
    </source>
</evidence>
<comment type="caution">
    <text evidence="2">The sequence shown here is derived from an EMBL/GenBank/DDBJ whole genome shotgun (WGS) entry which is preliminary data.</text>
</comment>
<keyword evidence="3" id="KW-1185">Reference proteome</keyword>
<name>A0AAD4GG66_BOLED</name>
<evidence type="ECO:0000313" key="2">
    <source>
        <dbReference type="EMBL" id="KAF8440852.1"/>
    </source>
</evidence>
<dbReference type="AlphaFoldDB" id="A0AAD4GG66"/>
<protein>
    <submittedName>
        <fullName evidence="2">Uncharacterized protein</fullName>
    </submittedName>
</protein>
<keyword evidence="1" id="KW-0732">Signal</keyword>